<dbReference type="PROSITE" id="PS51257">
    <property type="entry name" value="PROKAR_LIPOPROTEIN"/>
    <property type="match status" value="1"/>
</dbReference>
<dbReference type="EMBL" id="FUWU01000017">
    <property type="protein sequence ID" value="SJZ65310.1"/>
    <property type="molecule type" value="Genomic_DNA"/>
</dbReference>
<evidence type="ECO:0008006" key="3">
    <source>
        <dbReference type="Google" id="ProtNLM"/>
    </source>
</evidence>
<dbReference type="AlphaFoldDB" id="A0A1T4ME17"/>
<dbReference type="RefSeq" id="WP_078776237.1">
    <property type="nucleotide sequence ID" value="NZ_FUWU01000017.1"/>
</dbReference>
<organism evidence="1 2">
    <name type="scientific">Fibrobacter intestinalis</name>
    <dbReference type="NCBI Taxonomy" id="28122"/>
    <lineage>
        <taxon>Bacteria</taxon>
        <taxon>Pseudomonadati</taxon>
        <taxon>Fibrobacterota</taxon>
        <taxon>Fibrobacteria</taxon>
        <taxon>Fibrobacterales</taxon>
        <taxon>Fibrobacteraceae</taxon>
        <taxon>Fibrobacter</taxon>
    </lineage>
</organism>
<evidence type="ECO:0000313" key="2">
    <source>
        <dbReference type="Proteomes" id="UP000190449"/>
    </source>
</evidence>
<protein>
    <recommendedName>
        <fullName evidence="3">Lipoprotein</fullName>
    </recommendedName>
</protein>
<proteinExistence type="predicted"/>
<reference evidence="1 2" key="1">
    <citation type="submission" date="2017-02" db="EMBL/GenBank/DDBJ databases">
        <authorList>
            <person name="Peterson S.W."/>
        </authorList>
    </citation>
    <scope>NUCLEOTIDE SEQUENCE [LARGE SCALE GENOMIC DNA]</scope>
    <source>
        <strain evidence="1 2">ATCC 43854</strain>
    </source>
</reference>
<gene>
    <name evidence="1" type="ORF">SAMN02745108_01241</name>
</gene>
<evidence type="ECO:0000313" key="1">
    <source>
        <dbReference type="EMBL" id="SJZ65310.1"/>
    </source>
</evidence>
<sequence length="205" mass="23944">MKQFLFCSSLISICLFVGCKLPFIDEPDYSVCYDSNEFLDISVISLKEMDSVNFFVDDRQFCAGMQKKTYCRQKLDINNEYYIGLMGDKLLNGCLLEEDKRIWTVSSCFLRGPIDDISMNSEKLKLKIFIGEETLILETNPTSWWGGYLNIIAEEDTTDWFSFDENPFRPWCPEYNHPAKSIRGECVNGFCFAYIKYDLTKFCYE</sequence>
<name>A0A1T4ME17_9BACT</name>
<dbReference type="Proteomes" id="UP000190449">
    <property type="component" value="Unassembled WGS sequence"/>
</dbReference>
<accession>A0A1T4ME17</accession>
<dbReference type="STRING" id="28122.SAMN02745108_01241"/>